<gene>
    <name evidence="10" type="primary">dAK</name>
    <name evidence="10" type="ORF">HHA03_11790</name>
    <name evidence="11" type="ORF">SAMN05421839_11934</name>
</gene>
<dbReference type="Pfam" id="PF02734">
    <property type="entry name" value="Dak2"/>
    <property type="match status" value="1"/>
</dbReference>
<reference evidence="11 12" key="1">
    <citation type="submission" date="2016-10" db="EMBL/GenBank/DDBJ databases">
        <authorList>
            <person name="de Groot N.N."/>
        </authorList>
    </citation>
    <scope>NUCLEOTIDE SEQUENCE [LARGE SCALE GENOMIC DNA]</scope>
    <source>
        <strain evidence="11 12">DSM 17073</strain>
    </source>
</reference>
<dbReference type="Proteomes" id="UP000242243">
    <property type="component" value="Unassembled WGS sequence"/>
</dbReference>
<sequence length="194" mass="20738">MELTHEQAKRWLLNFHQKVTDNKAYLSELDQAIGDGDHGSNMARGTEAVKDKLGSVTEDSLEAVLKQAAMALISKVGGASGPLYGSAFMAMAKTAKETSELSTLIEAGLDGIKHRGKADVGDKTMIDMWQPVTSALHEDDLTEVTIDQALEDVKPLKAKKGRASYVGERSMGALDPGAVSSGYLFTALIEEVLA</sequence>
<keyword evidence="6" id="KW-0319">Glycerol metabolism</keyword>
<name>A0A1I5Q7U6_9BACI</name>
<dbReference type="GO" id="GO:0005829">
    <property type="term" value="C:cytosol"/>
    <property type="evidence" value="ECO:0007669"/>
    <property type="project" value="TreeGrafter"/>
</dbReference>
<comment type="catalytic activity">
    <reaction evidence="1">
        <text>dihydroxyacetone + phosphoenolpyruvate = dihydroxyacetone phosphate + pyruvate</text>
        <dbReference type="Rhea" id="RHEA:18381"/>
        <dbReference type="ChEBI" id="CHEBI:15361"/>
        <dbReference type="ChEBI" id="CHEBI:16016"/>
        <dbReference type="ChEBI" id="CHEBI:57642"/>
        <dbReference type="ChEBI" id="CHEBI:58702"/>
        <dbReference type="EC" id="2.7.1.121"/>
    </reaction>
</comment>
<evidence type="ECO:0000313" key="10">
    <source>
        <dbReference type="EMBL" id="GEM01647.1"/>
    </source>
</evidence>
<dbReference type="SMART" id="SM01120">
    <property type="entry name" value="Dak2"/>
    <property type="match status" value="1"/>
</dbReference>
<dbReference type="EC" id="2.7.1.121" evidence="3"/>
<evidence type="ECO:0000256" key="8">
    <source>
        <dbReference type="ARBA" id="ARBA00055771"/>
    </source>
</evidence>
<dbReference type="PROSITE" id="PS51480">
    <property type="entry name" value="DHAL"/>
    <property type="match status" value="1"/>
</dbReference>
<evidence type="ECO:0000256" key="7">
    <source>
        <dbReference type="ARBA" id="ARBA00046577"/>
    </source>
</evidence>
<keyword evidence="5 11" id="KW-0418">Kinase</keyword>
<organism evidence="11 12">
    <name type="scientific">Halolactibacillus halophilus</name>
    <dbReference type="NCBI Taxonomy" id="306540"/>
    <lineage>
        <taxon>Bacteria</taxon>
        <taxon>Bacillati</taxon>
        <taxon>Bacillota</taxon>
        <taxon>Bacilli</taxon>
        <taxon>Bacillales</taxon>
        <taxon>Bacillaceae</taxon>
        <taxon>Halolactibacillus</taxon>
    </lineage>
</organism>
<evidence type="ECO:0000256" key="6">
    <source>
        <dbReference type="ARBA" id="ARBA00022798"/>
    </source>
</evidence>
<dbReference type="PANTHER" id="PTHR28629:SF4">
    <property type="entry name" value="TRIOKINASE_FMN CYCLASE"/>
    <property type="match status" value="1"/>
</dbReference>
<dbReference type="GO" id="GO:0019563">
    <property type="term" value="P:glycerol catabolic process"/>
    <property type="evidence" value="ECO:0007669"/>
    <property type="project" value="TreeGrafter"/>
</dbReference>
<dbReference type="AlphaFoldDB" id="A0A1I5Q7U6"/>
<keyword evidence="4" id="KW-0808">Transferase</keyword>
<dbReference type="NCBIfam" id="TIGR02365">
    <property type="entry name" value="dha_L_ycgS"/>
    <property type="match status" value="1"/>
</dbReference>
<accession>A0A1I5Q7U6</accession>
<comment type="pathway">
    <text evidence="2">Polyol metabolism; glycerol degradation.</text>
</comment>
<proteinExistence type="predicted"/>
<evidence type="ECO:0000256" key="2">
    <source>
        <dbReference type="ARBA" id="ARBA00004745"/>
    </source>
</evidence>
<evidence type="ECO:0000259" key="9">
    <source>
        <dbReference type="PROSITE" id="PS51480"/>
    </source>
</evidence>
<dbReference type="InterPro" id="IPR050861">
    <property type="entry name" value="Dihydroxyacetone_Kinase"/>
</dbReference>
<dbReference type="EMBL" id="FOXC01000019">
    <property type="protein sequence ID" value="SFP42438.1"/>
    <property type="molecule type" value="Genomic_DNA"/>
</dbReference>
<dbReference type="SUPFAM" id="SSF101473">
    <property type="entry name" value="DhaL-like"/>
    <property type="match status" value="1"/>
</dbReference>
<evidence type="ECO:0000256" key="5">
    <source>
        <dbReference type="ARBA" id="ARBA00022777"/>
    </source>
</evidence>
<dbReference type="GO" id="GO:0004371">
    <property type="term" value="F:glycerone kinase activity"/>
    <property type="evidence" value="ECO:0007669"/>
    <property type="project" value="InterPro"/>
</dbReference>
<comment type="subunit">
    <text evidence="7">Homodimer. The dihydroxyacetone kinase complex is composed of a homodimer of DhaM, a homodimer of DhaK and the subunit DhaL.</text>
</comment>
<dbReference type="Gene3D" id="1.25.40.340">
    <property type="match status" value="1"/>
</dbReference>
<dbReference type="FunFam" id="1.25.40.340:FF:000002">
    <property type="entry name" value="Dihydroxyacetone kinase, L subunit"/>
    <property type="match status" value="1"/>
</dbReference>
<evidence type="ECO:0000313" key="12">
    <source>
        <dbReference type="Proteomes" id="UP000242243"/>
    </source>
</evidence>
<comment type="function">
    <text evidence="8">ADP-binding subunit of the dihydroxyacetone kinase, which is responsible for the phosphoenolpyruvate (PEP)-dependent phosphorylation of dihydroxyacetone. DhaL-ADP is converted to DhaL-ATP via a phosphoryl group transfer from DhaM and transmits it to dihydroxyacetone binds to DhaK.</text>
</comment>
<dbReference type="OrthoDB" id="9800291at2"/>
<reference evidence="10 13" key="2">
    <citation type="submission" date="2019-07" db="EMBL/GenBank/DDBJ databases">
        <title>Whole genome shotgun sequence of Halolactibacillus halophilus NBRC 100868.</title>
        <authorList>
            <person name="Hosoyama A."/>
            <person name="Uohara A."/>
            <person name="Ohji S."/>
            <person name="Ichikawa N."/>
        </authorList>
    </citation>
    <scope>NUCLEOTIDE SEQUENCE [LARGE SCALE GENOMIC DNA]</scope>
    <source>
        <strain evidence="10 13">NBRC 100868</strain>
    </source>
</reference>
<dbReference type="InterPro" id="IPR004007">
    <property type="entry name" value="DhaL_dom"/>
</dbReference>
<dbReference type="Proteomes" id="UP000321547">
    <property type="component" value="Unassembled WGS sequence"/>
</dbReference>
<dbReference type="PANTHER" id="PTHR28629">
    <property type="entry name" value="TRIOKINASE/FMN CYCLASE"/>
    <property type="match status" value="1"/>
</dbReference>
<evidence type="ECO:0000313" key="13">
    <source>
        <dbReference type="Proteomes" id="UP000321547"/>
    </source>
</evidence>
<evidence type="ECO:0000256" key="4">
    <source>
        <dbReference type="ARBA" id="ARBA00022679"/>
    </source>
</evidence>
<dbReference type="InterPro" id="IPR012737">
    <property type="entry name" value="DhaK_L_YcgS"/>
</dbReference>
<dbReference type="EMBL" id="BJWI01000013">
    <property type="protein sequence ID" value="GEM01647.1"/>
    <property type="molecule type" value="Genomic_DNA"/>
</dbReference>
<protein>
    <recommendedName>
        <fullName evidence="3">phosphoenolpyruvate--glycerone phosphotransferase</fullName>
        <ecNumber evidence="3">2.7.1.121</ecNumber>
    </recommendedName>
</protein>
<dbReference type="RefSeq" id="WP_089832173.1">
    <property type="nucleotide sequence ID" value="NZ_BJWI01000013.1"/>
</dbReference>
<evidence type="ECO:0000256" key="1">
    <source>
        <dbReference type="ARBA" id="ARBA00001113"/>
    </source>
</evidence>
<evidence type="ECO:0000256" key="3">
    <source>
        <dbReference type="ARBA" id="ARBA00012095"/>
    </source>
</evidence>
<evidence type="ECO:0000313" key="11">
    <source>
        <dbReference type="EMBL" id="SFP42438.1"/>
    </source>
</evidence>
<keyword evidence="13" id="KW-1185">Reference proteome</keyword>
<dbReference type="GO" id="GO:0047324">
    <property type="term" value="F:phosphoenolpyruvate-glycerone phosphotransferase activity"/>
    <property type="evidence" value="ECO:0007669"/>
    <property type="project" value="UniProtKB-EC"/>
</dbReference>
<dbReference type="STRING" id="306540.SAMN05421839_11934"/>
<feature type="domain" description="DhaL" evidence="9">
    <location>
        <begin position="6"/>
        <end position="190"/>
    </location>
</feature>
<dbReference type="InterPro" id="IPR036117">
    <property type="entry name" value="DhaL_dom_sf"/>
</dbReference>